<sequence length="31" mass="3477">MFDKGICEKSSPVIGSVATTFQIFQTDYSLY</sequence>
<name>A0A0V1AJQ5_TRIBR</name>
<reference evidence="1 2" key="1">
    <citation type="submission" date="2015-01" db="EMBL/GenBank/DDBJ databases">
        <title>Evolution of Trichinella species and genotypes.</title>
        <authorList>
            <person name="Korhonen P.K."/>
            <person name="Edoardo P."/>
            <person name="Giuseppe L.R."/>
            <person name="Gasser R.B."/>
        </authorList>
    </citation>
    <scope>NUCLEOTIDE SEQUENCE [LARGE SCALE GENOMIC DNA]</scope>
    <source>
        <strain evidence="1">ISS120</strain>
    </source>
</reference>
<comment type="caution">
    <text evidence="1">The sequence shown here is derived from an EMBL/GenBank/DDBJ whole genome shotgun (WGS) entry which is preliminary data.</text>
</comment>
<evidence type="ECO:0000313" key="1">
    <source>
        <dbReference type="EMBL" id="KRY25048.1"/>
    </source>
</evidence>
<dbReference type="Proteomes" id="UP000054653">
    <property type="component" value="Unassembled WGS sequence"/>
</dbReference>
<keyword evidence="2" id="KW-1185">Reference proteome</keyword>
<dbReference type="AlphaFoldDB" id="A0A0V1AJQ5"/>
<evidence type="ECO:0000313" key="2">
    <source>
        <dbReference type="Proteomes" id="UP000054653"/>
    </source>
</evidence>
<proteinExistence type="predicted"/>
<gene>
    <name evidence="1" type="ORF">T03_16437</name>
</gene>
<dbReference type="EMBL" id="JYDI01002595">
    <property type="protein sequence ID" value="KRY25048.1"/>
    <property type="molecule type" value="Genomic_DNA"/>
</dbReference>
<organism evidence="1 2">
    <name type="scientific">Trichinella britovi</name>
    <name type="common">Parasitic roundworm</name>
    <dbReference type="NCBI Taxonomy" id="45882"/>
    <lineage>
        <taxon>Eukaryota</taxon>
        <taxon>Metazoa</taxon>
        <taxon>Ecdysozoa</taxon>
        <taxon>Nematoda</taxon>
        <taxon>Enoplea</taxon>
        <taxon>Dorylaimia</taxon>
        <taxon>Trichinellida</taxon>
        <taxon>Trichinellidae</taxon>
        <taxon>Trichinella</taxon>
    </lineage>
</organism>
<accession>A0A0V1AJQ5</accession>
<protein>
    <submittedName>
        <fullName evidence="1">Uncharacterized protein</fullName>
    </submittedName>
</protein>